<feature type="compositionally biased region" description="Basic and acidic residues" evidence="1">
    <location>
        <begin position="148"/>
        <end position="172"/>
    </location>
</feature>
<evidence type="ECO:0000256" key="1">
    <source>
        <dbReference type="SAM" id="MobiDB-lite"/>
    </source>
</evidence>
<feature type="chain" id="PRO_5002718229" evidence="2">
    <location>
        <begin position="18"/>
        <end position="196"/>
    </location>
</feature>
<feature type="signal peptide" evidence="2">
    <location>
        <begin position="1"/>
        <end position="17"/>
    </location>
</feature>
<proteinExistence type="evidence at transcript level"/>
<gene>
    <name evidence="3" type="primary">FRa</name>
</gene>
<name>A8C983_HYDVU</name>
<organism evidence="3">
    <name type="scientific">Hydra vulgaris</name>
    <name type="common">Hydra</name>
    <name type="synonym">Hydra attenuata</name>
    <dbReference type="NCBI Taxonomy" id="6087"/>
    <lineage>
        <taxon>Eukaryota</taxon>
        <taxon>Metazoa</taxon>
        <taxon>Cnidaria</taxon>
        <taxon>Hydrozoa</taxon>
        <taxon>Hydroidolina</taxon>
        <taxon>Anthoathecata</taxon>
        <taxon>Aplanulata</taxon>
        <taxon>Hydridae</taxon>
        <taxon>Hydra</taxon>
    </lineage>
</organism>
<evidence type="ECO:0000256" key="2">
    <source>
        <dbReference type="SAM" id="SignalP"/>
    </source>
</evidence>
<evidence type="ECO:0000313" key="3">
    <source>
        <dbReference type="EMBL" id="BAF80901.1"/>
    </source>
</evidence>
<dbReference type="AlphaFoldDB" id="A8C983"/>
<protein>
    <submittedName>
        <fullName evidence="3">FRamide</fullName>
    </submittedName>
</protein>
<reference evidence="3" key="1">
    <citation type="journal article" date="2007" name="FEBS J.">
        <title>A novel neuropeptide (FRamide) family identified by a peptidomic approach in Hydra magnipapillata.</title>
        <authorList>
            <person name="Hayakawa E."/>
            <person name="Takahashi T."/>
            <person name="Nishimiya-Fujisawa C."/>
            <person name="Fujisawa T."/>
        </authorList>
    </citation>
    <scope>NUCLEOTIDE SEQUENCE</scope>
</reference>
<sequence length="196" mass="22545">MYLRLLVVFFVLQISLQESNVRELDLGKLIEDYLAKENVRREEFLNKINTEILRYIYELENENKGKRRIEASADKNVLEKVLTEVPSIRESAMSKESNVNKVHNSLDSKSSIRSIPTGTLIFRGKKESNSNNENTSEQGAPGSLLFRGKKEPNLKENSKNETEASHGERLQQTERNFLVKTKEYIEKLLNSGEEIV</sequence>
<keyword evidence="2" id="KW-0732">Signal</keyword>
<accession>A8C983</accession>
<feature type="region of interest" description="Disordered" evidence="1">
    <location>
        <begin position="124"/>
        <end position="174"/>
    </location>
</feature>
<dbReference type="EMBL" id="AB266099">
    <property type="protein sequence ID" value="BAF80901.1"/>
    <property type="molecule type" value="mRNA"/>
</dbReference>